<evidence type="ECO:0000313" key="6">
    <source>
        <dbReference type="Proteomes" id="UP000663760"/>
    </source>
</evidence>
<reference evidence="5" key="1">
    <citation type="submission" date="2020-02" db="EMBL/GenBank/DDBJ databases">
        <authorList>
            <person name="Scholz U."/>
            <person name="Mascher M."/>
            <person name="Fiebig A."/>
        </authorList>
    </citation>
    <scope>NUCLEOTIDE SEQUENCE</scope>
</reference>
<feature type="coiled-coil region" evidence="4">
    <location>
        <begin position="138"/>
        <end position="165"/>
    </location>
</feature>
<keyword evidence="1" id="KW-0479">Metal-binding</keyword>
<protein>
    <submittedName>
        <fullName evidence="5">Uncharacterized protein</fullName>
    </submittedName>
</protein>
<dbReference type="PANTHER" id="PTHR42647:SF22">
    <property type="entry name" value="BOI-RELATED E3 UBIQUITIN-PROTEIN LIGASE 2-RELATED"/>
    <property type="match status" value="1"/>
</dbReference>
<gene>
    <name evidence="5" type="ORF">SI8410_02002724</name>
</gene>
<dbReference type="Gene3D" id="3.30.40.10">
    <property type="entry name" value="Zinc/RING finger domain, C3HC4 (zinc finger)"/>
    <property type="match status" value="1"/>
</dbReference>
<name>A0A7I8K4I6_SPIIN</name>
<sequence>MAVQAQQQFLESAAPLLCNGGSGHSGLGWVEGRGGRSMVEFYLPPFQKQYQQQQQVLMTMMGNQQRSPVGLSCPPPSTKIIPTDVSYCLASQMDKQKREIDEFLRLQSERMRIALQQQMRDQLLVLTRRLDSKASTLLKQKEEDLARASKKTLELEECLKRAEAEGQTWKRIAKENEAMALVLQNTLEQVRDNPCRSSAAGVIPAASALGDDAASCCDSTSAAAAARPNGGRGGGNREGEWQGNAVSGRCRGCGSHDSCMLFMPCMHLCACELCDSLLDSCPVCRSAKQGSIEVFLS</sequence>
<keyword evidence="3" id="KW-0862">Zinc</keyword>
<dbReference type="GO" id="GO:0008270">
    <property type="term" value="F:zinc ion binding"/>
    <property type="evidence" value="ECO:0007669"/>
    <property type="project" value="UniProtKB-KW"/>
</dbReference>
<evidence type="ECO:0000256" key="3">
    <source>
        <dbReference type="ARBA" id="ARBA00022833"/>
    </source>
</evidence>
<evidence type="ECO:0000256" key="4">
    <source>
        <dbReference type="SAM" id="Coils"/>
    </source>
</evidence>
<dbReference type="EMBL" id="LR746265">
    <property type="protein sequence ID" value="CAA7391421.1"/>
    <property type="molecule type" value="Genomic_DNA"/>
</dbReference>
<evidence type="ECO:0000256" key="2">
    <source>
        <dbReference type="ARBA" id="ARBA00022771"/>
    </source>
</evidence>
<evidence type="ECO:0000313" key="5">
    <source>
        <dbReference type="EMBL" id="CAA7391421.1"/>
    </source>
</evidence>
<dbReference type="GO" id="GO:0004842">
    <property type="term" value="F:ubiquitin-protein transferase activity"/>
    <property type="evidence" value="ECO:0007669"/>
    <property type="project" value="TreeGrafter"/>
</dbReference>
<dbReference type="OrthoDB" id="1711136at2759"/>
<keyword evidence="4" id="KW-0175">Coiled coil</keyword>
<evidence type="ECO:0000256" key="1">
    <source>
        <dbReference type="ARBA" id="ARBA00022723"/>
    </source>
</evidence>
<dbReference type="Proteomes" id="UP000663760">
    <property type="component" value="Chromosome 2"/>
</dbReference>
<dbReference type="Pfam" id="PF13920">
    <property type="entry name" value="zf-C3HC4_3"/>
    <property type="match status" value="1"/>
</dbReference>
<organism evidence="5 6">
    <name type="scientific">Spirodela intermedia</name>
    <name type="common">Intermediate duckweed</name>
    <dbReference type="NCBI Taxonomy" id="51605"/>
    <lineage>
        <taxon>Eukaryota</taxon>
        <taxon>Viridiplantae</taxon>
        <taxon>Streptophyta</taxon>
        <taxon>Embryophyta</taxon>
        <taxon>Tracheophyta</taxon>
        <taxon>Spermatophyta</taxon>
        <taxon>Magnoliopsida</taxon>
        <taxon>Liliopsida</taxon>
        <taxon>Araceae</taxon>
        <taxon>Lemnoideae</taxon>
        <taxon>Spirodela</taxon>
    </lineage>
</organism>
<dbReference type="InterPro" id="IPR013083">
    <property type="entry name" value="Znf_RING/FYVE/PHD"/>
</dbReference>
<keyword evidence="6" id="KW-1185">Reference proteome</keyword>
<keyword evidence="2" id="KW-0863">Zinc-finger</keyword>
<dbReference type="PANTHER" id="PTHR42647">
    <property type="entry name" value="SBP (S-RIBONUCLEASE BINDING PROTEIN) FAMILY PROTEIN"/>
    <property type="match status" value="1"/>
</dbReference>
<accession>A0A7I8K4I6</accession>
<proteinExistence type="predicted"/>
<dbReference type="AlphaFoldDB" id="A0A7I8K4I6"/>